<reference evidence="4 5" key="1">
    <citation type="submission" date="2021-01" db="EMBL/GenBank/DDBJ databases">
        <title>Sequencing the genomes of 1000 actinobacteria strains.</title>
        <authorList>
            <person name="Klenk H.-P."/>
        </authorList>
    </citation>
    <scope>NUCLEOTIDE SEQUENCE [LARGE SCALE GENOMIC DNA]</scope>
    <source>
        <strain evidence="4 5">DSM 44581</strain>
    </source>
</reference>
<dbReference type="InterPro" id="IPR029787">
    <property type="entry name" value="Nucleotide_cyclase"/>
</dbReference>
<dbReference type="InterPro" id="IPR001633">
    <property type="entry name" value="EAL_dom"/>
</dbReference>
<evidence type="ECO:0000259" key="3">
    <source>
        <dbReference type="PROSITE" id="PS50887"/>
    </source>
</evidence>
<dbReference type="PROSITE" id="PS50883">
    <property type="entry name" value="EAL"/>
    <property type="match status" value="1"/>
</dbReference>
<dbReference type="SMART" id="SM00267">
    <property type="entry name" value="GGDEF"/>
    <property type="match status" value="1"/>
</dbReference>
<comment type="caution">
    <text evidence="4">The sequence shown here is derived from an EMBL/GenBank/DDBJ whole genome shotgun (WGS) entry which is preliminary data.</text>
</comment>
<name>A0ABS2SFG8_9PSEU</name>
<keyword evidence="5" id="KW-1185">Reference proteome</keyword>
<dbReference type="RefSeq" id="WP_204845586.1">
    <property type="nucleotide sequence ID" value="NZ_JAFBCL010000001.1"/>
</dbReference>
<evidence type="ECO:0000313" key="5">
    <source>
        <dbReference type="Proteomes" id="UP001195724"/>
    </source>
</evidence>
<feature type="domain" description="EAL" evidence="2">
    <location>
        <begin position="200"/>
        <end position="458"/>
    </location>
</feature>
<evidence type="ECO:0000259" key="2">
    <source>
        <dbReference type="PROSITE" id="PS50883"/>
    </source>
</evidence>
<dbReference type="EMBL" id="JAFBCL010000001">
    <property type="protein sequence ID" value="MBM7815011.1"/>
    <property type="molecule type" value="Genomic_DNA"/>
</dbReference>
<dbReference type="Gene3D" id="3.30.70.270">
    <property type="match status" value="1"/>
</dbReference>
<dbReference type="PANTHER" id="PTHR33121">
    <property type="entry name" value="CYCLIC DI-GMP PHOSPHODIESTERASE PDEF"/>
    <property type="match status" value="1"/>
</dbReference>
<organism evidence="4 5">
    <name type="scientific">Saccharothrix algeriensis</name>
    <dbReference type="NCBI Taxonomy" id="173560"/>
    <lineage>
        <taxon>Bacteria</taxon>
        <taxon>Bacillati</taxon>
        <taxon>Actinomycetota</taxon>
        <taxon>Actinomycetes</taxon>
        <taxon>Pseudonocardiales</taxon>
        <taxon>Pseudonocardiaceae</taxon>
        <taxon>Saccharothrix</taxon>
    </lineage>
</organism>
<gene>
    <name evidence="4" type="ORF">JOE68_005876</name>
</gene>
<evidence type="ECO:0000256" key="1">
    <source>
        <dbReference type="SAM" id="MobiDB-lite"/>
    </source>
</evidence>
<dbReference type="Pfam" id="PF00990">
    <property type="entry name" value="GGDEF"/>
    <property type="match status" value="1"/>
</dbReference>
<dbReference type="CDD" id="cd01948">
    <property type="entry name" value="EAL"/>
    <property type="match status" value="1"/>
</dbReference>
<dbReference type="SMART" id="SM00052">
    <property type="entry name" value="EAL"/>
    <property type="match status" value="1"/>
</dbReference>
<dbReference type="InterPro" id="IPR043128">
    <property type="entry name" value="Rev_trsase/Diguanyl_cyclase"/>
</dbReference>
<dbReference type="InterPro" id="IPR000160">
    <property type="entry name" value="GGDEF_dom"/>
</dbReference>
<accession>A0ABS2SFG8</accession>
<dbReference type="InterPro" id="IPR050706">
    <property type="entry name" value="Cyclic-di-GMP_PDE-like"/>
</dbReference>
<evidence type="ECO:0000313" key="4">
    <source>
        <dbReference type="EMBL" id="MBM7815011.1"/>
    </source>
</evidence>
<feature type="region of interest" description="Disordered" evidence="1">
    <location>
        <begin position="418"/>
        <end position="449"/>
    </location>
</feature>
<dbReference type="Gene3D" id="3.20.20.450">
    <property type="entry name" value="EAL domain"/>
    <property type="match status" value="1"/>
</dbReference>
<dbReference type="PANTHER" id="PTHR33121:SF70">
    <property type="entry name" value="SIGNALING PROTEIN YKOW"/>
    <property type="match status" value="1"/>
</dbReference>
<dbReference type="Proteomes" id="UP001195724">
    <property type="component" value="Unassembled WGS sequence"/>
</dbReference>
<sequence>MRRPHGGFHVLLGDVTAVRAWWWSPLPDTGRGEVTHLAEQRDFLHRVQSTIDATAGGVALGLCTLRLRDLGALTRRFGPEARDRVAATAAARITAAVAGMPAAAVGRLDRDTFGVLITDRPGRHGVTEAVRRLVDRVSEPMRVGHRELVLRPAVGVAEVRGGTTAVQLLARAQVALHSAAEPRAGWREVGSRRGAPDEGVGHLLAALPGALERGEVVLAYTPIVRLGDGRVVGVEASTWWQRPDGSRRQADDLVALADDVGPALRWGPWVLRGVLAQASRWGAALGEAAPRITVNVPCRLARDRELVRDVAAALRESGVAGSQLMLSLPHGAVVDDDGLPRDNLVRLGGMAVPVALEGVGTDFARYDALTRLPLQSVVIPPQLTAGLDGPRVEPSRRSVAANLIRLSSSVSREVTVKGVRTQAQRDTARELSATSGQGELFGGPQSPEDIEHLVADPPIAV</sequence>
<dbReference type="SUPFAM" id="SSF141868">
    <property type="entry name" value="EAL domain-like"/>
    <property type="match status" value="1"/>
</dbReference>
<dbReference type="Pfam" id="PF00563">
    <property type="entry name" value="EAL"/>
    <property type="match status" value="1"/>
</dbReference>
<proteinExistence type="predicted"/>
<protein>
    <submittedName>
        <fullName evidence="4">Signal transduction protein with EAL and GGDEF domain</fullName>
    </submittedName>
</protein>
<feature type="domain" description="GGDEF" evidence="3">
    <location>
        <begin position="58"/>
        <end position="194"/>
    </location>
</feature>
<dbReference type="SUPFAM" id="SSF55073">
    <property type="entry name" value="Nucleotide cyclase"/>
    <property type="match status" value="1"/>
</dbReference>
<dbReference type="PROSITE" id="PS50887">
    <property type="entry name" value="GGDEF"/>
    <property type="match status" value="1"/>
</dbReference>
<dbReference type="InterPro" id="IPR035919">
    <property type="entry name" value="EAL_sf"/>
</dbReference>